<keyword evidence="2" id="KW-1185">Reference proteome</keyword>
<name>A0A6B3SVS1_9BURK</name>
<dbReference type="AlphaFoldDB" id="A0A6B3SVS1"/>
<sequence>MLFFNFCALRHSGRALDPENGGIELEKAMGRSLHTRIKTKRSVITAIVAKLKRRRRAA</sequence>
<evidence type="ECO:0000313" key="1">
    <source>
        <dbReference type="EMBL" id="NEX64847.1"/>
    </source>
</evidence>
<accession>A0A6B3SVS1</accession>
<dbReference type="Proteomes" id="UP000482155">
    <property type="component" value="Unassembled WGS sequence"/>
</dbReference>
<organism evidence="1 2">
    <name type="scientific">Noviherbaspirillum galbum</name>
    <dbReference type="NCBI Taxonomy" id="2709383"/>
    <lineage>
        <taxon>Bacteria</taxon>
        <taxon>Pseudomonadati</taxon>
        <taxon>Pseudomonadota</taxon>
        <taxon>Betaproteobacteria</taxon>
        <taxon>Burkholderiales</taxon>
        <taxon>Oxalobacteraceae</taxon>
        <taxon>Noviherbaspirillum</taxon>
    </lineage>
</organism>
<dbReference type="RefSeq" id="WP_163968764.1">
    <property type="nucleotide sequence ID" value="NZ_JAAIVB010000085.1"/>
</dbReference>
<evidence type="ECO:0000313" key="2">
    <source>
        <dbReference type="Proteomes" id="UP000482155"/>
    </source>
</evidence>
<comment type="caution">
    <text evidence="1">The sequence shown here is derived from an EMBL/GenBank/DDBJ whole genome shotgun (WGS) entry which is preliminary data.</text>
</comment>
<reference evidence="1 2" key="1">
    <citation type="submission" date="2020-02" db="EMBL/GenBank/DDBJ databases">
        <authorList>
            <person name="Kim M.K."/>
        </authorList>
    </citation>
    <scope>NUCLEOTIDE SEQUENCE [LARGE SCALE GENOMIC DNA]</scope>
    <source>
        <strain evidence="1 2">17J57-3</strain>
    </source>
</reference>
<dbReference type="EMBL" id="JAAIVB010000085">
    <property type="protein sequence ID" value="NEX64847.1"/>
    <property type="molecule type" value="Genomic_DNA"/>
</dbReference>
<protein>
    <submittedName>
        <fullName evidence="1">Uncharacterized protein</fullName>
    </submittedName>
</protein>
<proteinExistence type="predicted"/>
<gene>
    <name evidence="1" type="ORF">G3574_27515</name>
</gene>